<feature type="compositionally biased region" description="Polar residues" evidence="1">
    <location>
        <begin position="1"/>
        <end position="15"/>
    </location>
</feature>
<feature type="region of interest" description="Disordered" evidence="1">
    <location>
        <begin position="1"/>
        <end position="78"/>
    </location>
</feature>
<organism evidence="2 3">
    <name type="scientific">Piedraia hortae CBS 480.64</name>
    <dbReference type="NCBI Taxonomy" id="1314780"/>
    <lineage>
        <taxon>Eukaryota</taxon>
        <taxon>Fungi</taxon>
        <taxon>Dikarya</taxon>
        <taxon>Ascomycota</taxon>
        <taxon>Pezizomycotina</taxon>
        <taxon>Dothideomycetes</taxon>
        <taxon>Dothideomycetidae</taxon>
        <taxon>Capnodiales</taxon>
        <taxon>Piedraiaceae</taxon>
        <taxon>Piedraia</taxon>
    </lineage>
</organism>
<keyword evidence="3" id="KW-1185">Reference proteome</keyword>
<name>A0A6A7BWK8_9PEZI</name>
<proteinExistence type="predicted"/>
<dbReference type="EMBL" id="MU005991">
    <property type="protein sequence ID" value="KAF2859610.1"/>
    <property type="molecule type" value="Genomic_DNA"/>
</dbReference>
<evidence type="ECO:0000256" key="1">
    <source>
        <dbReference type="SAM" id="MobiDB-lite"/>
    </source>
</evidence>
<reference evidence="2" key="1">
    <citation type="journal article" date="2020" name="Stud. Mycol.">
        <title>101 Dothideomycetes genomes: a test case for predicting lifestyles and emergence of pathogens.</title>
        <authorList>
            <person name="Haridas S."/>
            <person name="Albert R."/>
            <person name="Binder M."/>
            <person name="Bloem J."/>
            <person name="Labutti K."/>
            <person name="Salamov A."/>
            <person name="Andreopoulos B."/>
            <person name="Baker S."/>
            <person name="Barry K."/>
            <person name="Bills G."/>
            <person name="Bluhm B."/>
            <person name="Cannon C."/>
            <person name="Castanera R."/>
            <person name="Culley D."/>
            <person name="Daum C."/>
            <person name="Ezra D."/>
            <person name="Gonzalez J."/>
            <person name="Henrissat B."/>
            <person name="Kuo A."/>
            <person name="Liang C."/>
            <person name="Lipzen A."/>
            <person name="Lutzoni F."/>
            <person name="Magnuson J."/>
            <person name="Mondo S."/>
            <person name="Nolan M."/>
            <person name="Ohm R."/>
            <person name="Pangilinan J."/>
            <person name="Park H.-J."/>
            <person name="Ramirez L."/>
            <person name="Alfaro M."/>
            <person name="Sun H."/>
            <person name="Tritt A."/>
            <person name="Yoshinaga Y."/>
            <person name="Zwiers L.-H."/>
            <person name="Turgeon B."/>
            <person name="Goodwin S."/>
            <person name="Spatafora J."/>
            <person name="Crous P."/>
            <person name="Grigoriev I."/>
        </authorList>
    </citation>
    <scope>NUCLEOTIDE SEQUENCE</scope>
    <source>
        <strain evidence="2">CBS 480.64</strain>
    </source>
</reference>
<evidence type="ECO:0000313" key="2">
    <source>
        <dbReference type="EMBL" id="KAF2859610.1"/>
    </source>
</evidence>
<protein>
    <submittedName>
        <fullName evidence="2">Uncharacterized protein</fullName>
    </submittedName>
</protein>
<feature type="region of interest" description="Disordered" evidence="1">
    <location>
        <begin position="93"/>
        <end position="135"/>
    </location>
</feature>
<gene>
    <name evidence="2" type="ORF">K470DRAFT_271488</name>
</gene>
<feature type="compositionally biased region" description="Polar residues" evidence="1">
    <location>
        <begin position="44"/>
        <end position="64"/>
    </location>
</feature>
<dbReference type="AlphaFoldDB" id="A0A6A7BWK8"/>
<dbReference type="Proteomes" id="UP000799421">
    <property type="component" value="Unassembled WGS sequence"/>
</dbReference>
<evidence type="ECO:0000313" key="3">
    <source>
        <dbReference type="Proteomes" id="UP000799421"/>
    </source>
</evidence>
<accession>A0A6A7BWK8</accession>
<feature type="compositionally biased region" description="Basic and acidic residues" evidence="1">
    <location>
        <begin position="93"/>
        <end position="105"/>
    </location>
</feature>
<sequence>MSNANSPIVPSSNEPCSDKPAGGLSTPKQSDMPGQKVEACCIPTKSSAPESLTATCSGQSQSFSVKKPGTQDDGPQLGMWTYSTQEYEYEIIDLDKGDESKKSGDKFGGGNESDSEEDNEEGGVPIGNGKWKTKK</sequence>